<dbReference type="Pfam" id="PF00170">
    <property type="entry name" value="bZIP_1"/>
    <property type="match status" value="1"/>
</dbReference>
<feature type="compositionally biased region" description="Gly residues" evidence="3">
    <location>
        <begin position="218"/>
        <end position="228"/>
    </location>
</feature>
<evidence type="ECO:0000256" key="3">
    <source>
        <dbReference type="SAM" id="MobiDB-lite"/>
    </source>
</evidence>
<gene>
    <name evidence="5" type="ORF">A1O7_01620</name>
</gene>
<feature type="compositionally biased region" description="Polar residues" evidence="3">
    <location>
        <begin position="122"/>
        <end position="135"/>
    </location>
</feature>
<feature type="region of interest" description="Disordered" evidence="3">
    <location>
        <begin position="117"/>
        <end position="179"/>
    </location>
</feature>
<dbReference type="EMBL" id="AMGW01000001">
    <property type="protein sequence ID" value="EXJ65279.1"/>
    <property type="molecule type" value="Genomic_DNA"/>
</dbReference>
<dbReference type="InterPro" id="IPR004827">
    <property type="entry name" value="bZIP"/>
</dbReference>
<dbReference type="PANTHER" id="PTHR40621:SF6">
    <property type="entry name" value="AP-1-LIKE TRANSCRIPTION FACTOR YAP1-RELATED"/>
    <property type="match status" value="1"/>
</dbReference>
<dbReference type="SUPFAM" id="SSF57959">
    <property type="entry name" value="Leucine zipper domain"/>
    <property type="match status" value="1"/>
</dbReference>
<evidence type="ECO:0000313" key="6">
    <source>
        <dbReference type="Proteomes" id="UP000019473"/>
    </source>
</evidence>
<dbReference type="GO" id="GO:0090575">
    <property type="term" value="C:RNA polymerase II transcription regulator complex"/>
    <property type="evidence" value="ECO:0007669"/>
    <property type="project" value="TreeGrafter"/>
</dbReference>
<comment type="subcellular location">
    <subcellularLocation>
        <location evidence="1">Nucleus</location>
    </subcellularLocation>
</comment>
<dbReference type="Gene3D" id="1.20.5.170">
    <property type="match status" value="1"/>
</dbReference>
<keyword evidence="6" id="KW-1185">Reference proteome</keyword>
<feature type="domain" description="BZIP" evidence="4">
    <location>
        <begin position="162"/>
        <end position="177"/>
    </location>
</feature>
<evidence type="ECO:0000313" key="5">
    <source>
        <dbReference type="EMBL" id="EXJ65279.1"/>
    </source>
</evidence>
<sequence length="243" mass="26871">MRENVTALGKGPEDAPPDMNSFVSVFHASSLYTQRAQPQQQRPDDNSHYYNPGHYWQTMDYYDVAMNICTDLTDLIHVTPSVMPSNVPPTPADDLTPLDCSIDCPFDFAPEAYGSPGDSLRLLSTDSSAQESPSAESKCPGHSRYAGQQSPCQTCLQDKKEKRREQNRKAQRNHRLRSEAKLEQLRARLKTQTDEIVMLRDFNQSLMKHIETLESKGGNDGTRDGPGSGQAPDAPLQGASASA</sequence>
<dbReference type="AlphaFoldDB" id="W9X474"/>
<feature type="compositionally biased region" description="Polar residues" evidence="3">
    <location>
        <begin position="146"/>
        <end position="156"/>
    </location>
</feature>
<dbReference type="Proteomes" id="UP000019473">
    <property type="component" value="Unassembled WGS sequence"/>
</dbReference>
<reference evidence="5 6" key="1">
    <citation type="submission" date="2013-03" db="EMBL/GenBank/DDBJ databases">
        <title>The Genome Sequence of Cladophialophora yegresii CBS 114405.</title>
        <authorList>
            <consortium name="The Broad Institute Genomics Platform"/>
            <person name="Cuomo C."/>
            <person name="de Hoog S."/>
            <person name="Gorbushina A."/>
            <person name="Walker B."/>
            <person name="Young S.K."/>
            <person name="Zeng Q."/>
            <person name="Gargeya S."/>
            <person name="Fitzgerald M."/>
            <person name="Haas B."/>
            <person name="Abouelleil A."/>
            <person name="Allen A.W."/>
            <person name="Alvarado L."/>
            <person name="Arachchi H.M."/>
            <person name="Berlin A.M."/>
            <person name="Chapman S.B."/>
            <person name="Gainer-Dewar J."/>
            <person name="Goldberg J."/>
            <person name="Griggs A."/>
            <person name="Gujja S."/>
            <person name="Hansen M."/>
            <person name="Howarth C."/>
            <person name="Imamovic A."/>
            <person name="Ireland A."/>
            <person name="Larimer J."/>
            <person name="McCowan C."/>
            <person name="Murphy C."/>
            <person name="Pearson M."/>
            <person name="Poon T.W."/>
            <person name="Priest M."/>
            <person name="Roberts A."/>
            <person name="Saif S."/>
            <person name="Shea T."/>
            <person name="Sisk P."/>
            <person name="Sykes S."/>
            <person name="Wortman J."/>
            <person name="Nusbaum C."/>
            <person name="Birren B."/>
        </authorList>
    </citation>
    <scope>NUCLEOTIDE SEQUENCE [LARGE SCALE GENOMIC DNA]</scope>
    <source>
        <strain evidence="5 6">CBS 114405</strain>
    </source>
</reference>
<dbReference type="PANTHER" id="PTHR40621">
    <property type="entry name" value="TRANSCRIPTION FACTOR KAPC-RELATED"/>
    <property type="match status" value="1"/>
</dbReference>
<organism evidence="5 6">
    <name type="scientific">Cladophialophora yegresii CBS 114405</name>
    <dbReference type="NCBI Taxonomy" id="1182544"/>
    <lineage>
        <taxon>Eukaryota</taxon>
        <taxon>Fungi</taxon>
        <taxon>Dikarya</taxon>
        <taxon>Ascomycota</taxon>
        <taxon>Pezizomycotina</taxon>
        <taxon>Eurotiomycetes</taxon>
        <taxon>Chaetothyriomycetidae</taxon>
        <taxon>Chaetothyriales</taxon>
        <taxon>Herpotrichiellaceae</taxon>
        <taxon>Cladophialophora</taxon>
    </lineage>
</organism>
<feature type="region of interest" description="Disordered" evidence="3">
    <location>
        <begin position="210"/>
        <end position="243"/>
    </location>
</feature>
<keyword evidence="2" id="KW-0539">Nucleus</keyword>
<accession>W9X474</accession>
<dbReference type="OrthoDB" id="4144470at2759"/>
<proteinExistence type="predicted"/>
<evidence type="ECO:0000256" key="1">
    <source>
        <dbReference type="ARBA" id="ARBA00004123"/>
    </source>
</evidence>
<protein>
    <recommendedName>
        <fullName evidence="4">BZIP domain-containing protein</fullName>
    </recommendedName>
</protein>
<dbReference type="VEuPathDB" id="FungiDB:A1O7_01620"/>
<dbReference type="PROSITE" id="PS00036">
    <property type="entry name" value="BZIP_BASIC"/>
    <property type="match status" value="1"/>
</dbReference>
<dbReference type="InterPro" id="IPR050936">
    <property type="entry name" value="AP-1-like"/>
</dbReference>
<dbReference type="RefSeq" id="XP_007753846.1">
    <property type="nucleotide sequence ID" value="XM_007755656.1"/>
</dbReference>
<feature type="compositionally biased region" description="Basic and acidic residues" evidence="3">
    <location>
        <begin position="157"/>
        <end position="168"/>
    </location>
</feature>
<dbReference type="CDD" id="cd14688">
    <property type="entry name" value="bZIP_YAP"/>
    <property type="match status" value="1"/>
</dbReference>
<dbReference type="InterPro" id="IPR046347">
    <property type="entry name" value="bZIP_sf"/>
</dbReference>
<evidence type="ECO:0000256" key="2">
    <source>
        <dbReference type="ARBA" id="ARBA00023242"/>
    </source>
</evidence>
<evidence type="ECO:0000259" key="4">
    <source>
        <dbReference type="PROSITE" id="PS00036"/>
    </source>
</evidence>
<dbReference type="HOGENOM" id="CLU_1209719_0_0_1"/>
<dbReference type="GeneID" id="19176231"/>
<comment type="caution">
    <text evidence="5">The sequence shown here is derived from an EMBL/GenBank/DDBJ whole genome shotgun (WGS) entry which is preliminary data.</text>
</comment>
<name>W9X474_9EURO</name>
<dbReference type="GO" id="GO:0001228">
    <property type="term" value="F:DNA-binding transcription activator activity, RNA polymerase II-specific"/>
    <property type="evidence" value="ECO:0007669"/>
    <property type="project" value="TreeGrafter"/>
</dbReference>
<dbReference type="GO" id="GO:0000976">
    <property type="term" value="F:transcription cis-regulatory region binding"/>
    <property type="evidence" value="ECO:0007669"/>
    <property type="project" value="InterPro"/>
</dbReference>